<reference evidence="12" key="1">
    <citation type="submission" date="2022-07" db="EMBL/GenBank/DDBJ databases">
        <authorList>
            <person name="Macas J."/>
            <person name="Novak P."/>
            <person name="Neumann P."/>
        </authorList>
    </citation>
    <scope>NUCLEOTIDE SEQUENCE</scope>
</reference>
<feature type="transmembrane region" description="Helical" evidence="11">
    <location>
        <begin position="54"/>
        <end position="77"/>
    </location>
</feature>
<dbReference type="EC" id="2.3.1.-" evidence="11"/>
<protein>
    <recommendedName>
        <fullName evidence="11">Acyltransferase</fullName>
        <ecNumber evidence="11">2.3.1.-</ecNumber>
    </recommendedName>
</protein>
<feature type="transmembrane region" description="Helical" evidence="11">
    <location>
        <begin position="83"/>
        <end position="102"/>
    </location>
</feature>
<dbReference type="EMBL" id="CAMAPF010000059">
    <property type="protein sequence ID" value="CAH9088249.1"/>
    <property type="molecule type" value="Genomic_DNA"/>
</dbReference>
<evidence type="ECO:0000256" key="10">
    <source>
        <dbReference type="ARBA" id="ARBA00023315"/>
    </source>
</evidence>
<evidence type="ECO:0000313" key="12">
    <source>
        <dbReference type="EMBL" id="CAH9088249.1"/>
    </source>
</evidence>
<evidence type="ECO:0000256" key="2">
    <source>
        <dbReference type="ARBA" id="ARBA00005420"/>
    </source>
</evidence>
<keyword evidence="13" id="KW-1185">Reference proteome</keyword>
<dbReference type="PANTHER" id="PTHR12317:SF63">
    <property type="entry name" value="DIACYLGLYCEROL O-ACYLTRANSFERASE 2"/>
    <property type="match status" value="1"/>
</dbReference>
<dbReference type="GO" id="GO:0019432">
    <property type="term" value="P:triglyceride biosynthetic process"/>
    <property type="evidence" value="ECO:0007669"/>
    <property type="project" value="TreeGrafter"/>
</dbReference>
<keyword evidence="8" id="KW-0443">Lipid metabolism</keyword>
<dbReference type="AlphaFoldDB" id="A0AAV0D2J5"/>
<keyword evidence="9 11" id="KW-0472">Membrane</keyword>
<evidence type="ECO:0000256" key="4">
    <source>
        <dbReference type="ARBA" id="ARBA00022679"/>
    </source>
</evidence>
<evidence type="ECO:0000256" key="1">
    <source>
        <dbReference type="ARBA" id="ARBA00004477"/>
    </source>
</evidence>
<dbReference type="Proteomes" id="UP001152523">
    <property type="component" value="Unassembled WGS sequence"/>
</dbReference>
<evidence type="ECO:0000256" key="6">
    <source>
        <dbReference type="ARBA" id="ARBA00022824"/>
    </source>
</evidence>
<evidence type="ECO:0000256" key="7">
    <source>
        <dbReference type="ARBA" id="ARBA00022989"/>
    </source>
</evidence>
<accession>A0AAV0D2J5</accession>
<dbReference type="GO" id="GO:0004144">
    <property type="term" value="F:diacylglycerol O-acyltransferase activity"/>
    <property type="evidence" value="ECO:0007669"/>
    <property type="project" value="TreeGrafter"/>
</dbReference>
<evidence type="ECO:0000313" key="13">
    <source>
        <dbReference type="Proteomes" id="UP001152523"/>
    </source>
</evidence>
<gene>
    <name evidence="12" type="ORF">CEPIT_LOCUS10401</name>
</gene>
<keyword evidence="5 11" id="KW-0812">Transmembrane</keyword>
<comment type="similarity">
    <text evidence="2 11">Belongs to the diacylglycerol acyltransferase family.</text>
</comment>
<keyword evidence="10" id="KW-0012">Acyltransferase</keyword>
<keyword evidence="3" id="KW-0444">Lipid biosynthesis</keyword>
<keyword evidence="6 11" id="KW-0256">Endoplasmic reticulum</keyword>
<comment type="subcellular location">
    <subcellularLocation>
        <location evidence="1 11">Endoplasmic reticulum membrane</location>
        <topology evidence="1 11">Multi-pass membrane protein</topology>
    </subcellularLocation>
</comment>
<comment type="caution">
    <text evidence="12">The sequence shown here is derived from an EMBL/GenBank/DDBJ whole genome shotgun (WGS) entry which is preliminary data.</text>
</comment>
<evidence type="ECO:0000256" key="11">
    <source>
        <dbReference type="RuleBase" id="RU367023"/>
    </source>
</evidence>
<evidence type="ECO:0000256" key="8">
    <source>
        <dbReference type="ARBA" id="ARBA00023098"/>
    </source>
</evidence>
<evidence type="ECO:0000256" key="9">
    <source>
        <dbReference type="ARBA" id="ARBA00023136"/>
    </source>
</evidence>
<evidence type="ECO:0000256" key="3">
    <source>
        <dbReference type="ARBA" id="ARBA00022516"/>
    </source>
</evidence>
<dbReference type="Pfam" id="PF03982">
    <property type="entry name" value="DAGAT"/>
    <property type="match status" value="1"/>
</dbReference>
<dbReference type="InterPro" id="IPR007130">
    <property type="entry name" value="DAGAT"/>
</dbReference>
<organism evidence="12 13">
    <name type="scientific">Cuscuta epithymum</name>
    <dbReference type="NCBI Taxonomy" id="186058"/>
    <lineage>
        <taxon>Eukaryota</taxon>
        <taxon>Viridiplantae</taxon>
        <taxon>Streptophyta</taxon>
        <taxon>Embryophyta</taxon>
        <taxon>Tracheophyta</taxon>
        <taxon>Spermatophyta</taxon>
        <taxon>Magnoliopsida</taxon>
        <taxon>eudicotyledons</taxon>
        <taxon>Gunneridae</taxon>
        <taxon>Pentapetalae</taxon>
        <taxon>asterids</taxon>
        <taxon>lamiids</taxon>
        <taxon>Solanales</taxon>
        <taxon>Convolvulaceae</taxon>
        <taxon>Cuscuteae</taxon>
        <taxon>Cuscuta</taxon>
        <taxon>Cuscuta subgen. Cuscuta</taxon>
    </lineage>
</organism>
<dbReference type="GO" id="GO:0005789">
    <property type="term" value="C:endoplasmic reticulum membrane"/>
    <property type="evidence" value="ECO:0007669"/>
    <property type="project" value="UniProtKB-SubCell"/>
</dbReference>
<dbReference type="PANTHER" id="PTHR12317">
    <property type="entry name" value="DIACYLGLYCEROL O-ACYLTRANSFERASE"/>
    <property type="match status" value="1"/>
</dbReference>
<proteinExistence type="inferred from homology"/>
<dbReference type="CDD" id="cd07987">
    <property type="entry name" value="LPLAT_MGAT-like"/>
    <property type="match status" value="1"/>
</dbReference>
<keyword evidence="7 11" id="KW-1133">Transmembrane helix</keyword>
<name>A0AAV0D2J5_9ASTE</name>
<sequence length="354" mass="40003">MNDRSIHTHRKRSTRFNQLYMMEKGIGPHHCPPASERPPTPAEFKGSCGGSSRLHTTLAVALWLGTIHLNIFILFASFSFLPFSHAIAVAGGLLLFFALVPIDENNKHGRRLARYIYKHACSYFPVHLYVEDSGAFDPNQAYIFGYEPHSAWPIGVISLADLTGFMPLPRVKFLASSAVFLTPFMRHLWTWLGTSPATRDNFKSLLSSGYSCIIVPGGTQEVFYMDPGSEVAFLNSRKGFVRIAIETGKPLVPVFCFGQSEVYRWWKPSSKLFLKISRAIKFTPLIFWGILGSPIPFRQPLHVIVGRPIQVKRNPLPPCKEVEDVHHRFVAALQHLFEKHKRKVGHGDRVLKIL</sequence>
<keyword evidence="4 11" id="KW-0808">Transferase</keyword>
<evidence type="ECO:0000256" key="5">
    <source>
        <dbReference type="ARBA" id="ARBA00022692"/>
    </source>
</evidence>